<proteinExistence type="predicted"/>
<dbReference type="EnsemblMetazoa" id="ADIR014865-RA">
    <property type="protein sequence ID" value="ADIR014865-PA"/>
    <property type="gene ID" value="ADIR014865"/>
</dbReference>
<reference evidence="2" key="1">
    <citation type="submission" date="2013-03" db="EMBL/GenBank/DDBJ databases">
        <title>The Genome Sequence of Anopheles dirus WRAIR2.</title>
        <authorList>
            <consortium name="The Broad Institute Genomics Platform"/>
            <person name="Neafsey D.E."/>
            <person name="Walton C."/>
            <person name="Walker B."/>
            <person name="Young S.K."/>
            <person name="Zeng Q."/>
            <person name="Gargeya S."/>
            <person name="Fitzgerald M."/>
            <person name="Haas B."/>
            <person name="Abouelleil A."/>
            <person name="Allen A.W."/>
            <person name="Alvarado L."/>
            <person name="Arachchi H.M."/>
            <person name="Berlin A.M."/>
            <person name="Chapman S.B."/>
            <person name="Gainer-Dewar J."/>
            <person name="Goldberg J."/>
            <person name="Griggs A."/>
            <person name="Gujja S."/>
            <person name="Hansen M."/>
            <person name="Howarth C."/>
            <person name="Imamovic A."/>
            <person name="Ireland A."/>
            <person name="Larimer J."/>
            <person name="McCowan C."/>
            <person name="Murphy C."/>
            <person name="Pearson M."/>
            <person name="Poon T.W."/>
            <person name="Priest M."/>
            <person name="Roberts A."/>
            <person name="Saif S."/>
            <person name="Shea T."/>
            <person name="Sisk P."/>
            <person name="Sykes S."/>
            <person name="Wortman J."/>
            <person name="Nusbaum C."/>
            <person name="Birren B."/>
        </authorList>
    </citation>
    <scope>NUCLEOTIDE SEQUENCE [LARGE SCALE GENOMIC DNA]</scope>
    <source>
        <strain evidence="2">WRAIR2</strain>
    </source>
</reference>
<protein>
    <submittedName>
        <fullName evidence="1">Uncharacterized protein</fullName>
    </submittedName>
</protein>
<reference evidence="1" key="2">
    <citation type="submission" date="2020-05" db="UniProtKB">
        <authorList>
            <consortium name="EnsemblMetazoa"/>
        </authorList>
    </citation>
    <scope>IDENTIFICATION</scope>
    <source>
        <strain evidence="1">WRAIR2</strain>
    </source>
</reference>
<sequence length="38" mass="4285">MCSARVGSNPILVEENDSFYLLFTQCFLNTQSQLSKLS</sequence>
<organism evidence="1 2">
    <name type="scientific">Anopheles dirus</name>
    <dbReference type="NCBI Taxonomy" id="7168"/>
    <lineage>
        <taxon>Eukaryota</taxon>
        <taxon>Metazoa</taxon>
        <taxon>Ecdysozoa</taxon>
        <taxon>Arthropoda</taxon>
        <taxon>Hexapoda</taxon>
        <taxon>Insecta</taxon>
        <taxon>Pterygota</taxon>
        <taxon>Neoptera</taxon>
        <taxon>Endopterygota</taxon>
        <taxon>Diptera</taxon>
        <taxon>Nematocera</taxon>
        <taxon>Culicoidea</taxon>
        <taxon>Culicidae</taxon>
        <taxon>Anophelinae</taxon>
        <taxon>Anopheles</taxon>
    </lineage>
</organism>
<evidence type="ECO:0000313" key="2">
    <source>
        <dbReference type="Proteomes" id="UP000075884"/>
    </source>
</evidence>
<dbReference type="Proteomes" id="UP000075884">
    <property type="component" value="Unassembled WGS sequence"/>
</dbReference>
<evidence type="ECO:0000313" key="1">
    <source>
        <dbReference type="EnsemblMetazoa" id="ADIR014865-PA"/>
    </source>
</evidence>
<keyword evidence="2" id="KW-1185">Reference proteome</keyword>
<name>A0A182NYG6_9DIPT</name>
<dbReference type="AlphaFoldDB" id="A0A182NYG6"/>
<accession>A0A182NYG6</accession>
<dbReference type="VEuPathDB" id="VectorBase:ADIR014865"/>